<evidence type="ECO:0000313" key="2">
    <source>
        <dbReference type="Proteomes" id="UP000000437"/>
    </source>
</evidence>
<dbReference type="InterPro" id="IPR036910">
    <property type="entry name" value="HMG_box_dom_sf"/>
</dbReference>
<dbReference type="GO" id="GO:0005634">
    <property type="term" value="C:nucleus"/>
    <property type="evidence" value="ECO:0007669"/>
    <property type="project" value="UniProtKB-UniRule"/>
</dbReference>
<dbReference type="RefSeq" id="XP_068072141.2">
    <property type="nucleotide sequence ID" value="XM_068216040.2"/>
</dbReference>
<gene>
    <name evidence="3 4" type="primary">meiosin</name>
</gene>
<proteinExistence type="predicted"/>
<dbReference type="ZFIN" id="ZDB-GENE-091204-56">
    <property type="gene designation" value="meiosin"/>
</dbReference>
<dbReference type="AGR" id="ZFIN:ZDB-GENE-091204-56"/>
<dbReference type="Gene3D" id="1.10.30.10">
    <property type="entry name" value="High mobility group box domain"/>
    <property type="match status" value="1"/>
</dbReference>
<dbReference type="Proteomes" id="UP000000437">
    <property type="component" value="Chromosome 21"/>
</dbReference>
<accession>A0AB32TBW2</accession>
<dbReference type="CTD" id="388553"/>
<evidence type="ECO:0000256" key="1">
    <source>
        <dbReference type="PROSITE-ProRule" id="PRU00267"/>
    </source>
</evidence>
<name>A0AB32TBW2_DANRE</name>
<keyword evidence="1" id="KW-0539">Nucleus</keyword>
<dbReference type="AlphaFoldDB" id="A0AB32TBW2"/>
<keyword evidence="2" id="KW-1185">Reference proteome</keyword>
<dbReference type="CDD" id="cd21977">
    <property type="entry name" value="HMG-box_BHMG1"/>
    <property type="match status" value="1"/>
</dbReference>
<evidence type="ECO:0000313" key="3">
    <source>
        <dbReference type="RefSeq" id="XP_068072141.2"/>
    </source>
</evidence>
<dbReference type="Pfam" id="PF00505">
    <property type="entry name" value="HMG_box"/>
    <property type="match status" value="1"/>
</dbReference>
<dbReference type="GO" id="GO:0003677">
    <property type="term" value="F:DNA binding"/>
    <property type="evidence" value="ECO:0007669"/>
    <property type="project" value="UniProtKB-UniRule"/>
</dbReference>
<sequence length="407" mass="46071">MLQCLNFHQSHIHNQNRRVLSHCLPQYNDKKSESESKDTPPQFMKAKNMNTYSRINKYTVQLSDNKRDSQTKDCVRFIINAVEELVCNRQSNSSQTQPTEDKESWPVEDSEASQSSTDSNSTISSSFTASSSESTCSVQSESEDGSPGRKSLDTPPLGSGIRLKDPMLGAFPVAWKKHFAFSTTLPKTPVRPLQETESLILNPSLLISPSQGLSCSLFPEGQGALESLFEDVWVTHESTILKSPSSSDSFEHDSESVINVETDRFAFMKNKPKIKDEMPKQLIPLKKARKVCPHLHTSRRGRVSTQPNPKKKCVNGFLMFCRINRKLYIRSYPGIPSTTVTKELANLWHILPKRERRLYCLKACSFSRKQNRNVRAEVHEAERKAEQSAPSPLHILLAYKEVIETVK</sequence>
<dbReference type="PROSITE" id="PS50118">
    <property type="entry name" value="HMG_BOX_2"/>
    <property type="match status" value="1"/>
</dbReference>
<dbReference type="SUPFAM" id="SSF47095">
    <property type="entry name" value="HMG-box"/>
    <property type="match status" value="1"/>
</dbReference>
<evidence type="ECO:0000313" key="4">
    <source>
        <dbReference type="ZFIN" id="ZDB-GENE-091204-56"/>
    </source>
</evidence>
<keyword evidence="1" id="KW-0238">DNA-binding</keyword>
<dbReference type="InterPro" id="IPR009071">
    <property type="entry name" value="HMG_box_dom"/>
</dbReference>
<dbReference type="KEGG" id="dre:137488804"/>
<organism evidence="2 3">
    <name type="scientific">Danio rerio</name>
    <name type="common">Zebrafish</name>
    <name type="synonym">Brachydanio rerio</name>
    <dbReference type="NCBI Taxonomy" id="7955"/>
    <lineage>
        <taxon>Eukaryota</taxon>
        <taxon>Metazoa</taxon>
        <taxon>Chordata</taxon>
        <taxon>Craniata</taxon>
        <taxon>Vertebrata</taxon>
        <taxon>Euteleostomi</taxon>
        <taxon>Actinopterygii</taxon>
        <taxon>Neopterygii</taxon>
        <taxon>Teleostei</taxon>
        <taxon>Ostariophysi</taxon>
        <taxon>Cypriniformes</taxon>
        <taxon>Danionidae</taxon>
        <taxon>Danioninae</taxon>
        <taxon>Danio</taxon>
    </lineage>
</organism>
<reference evidence="3" key="1">
    <citation type="submission" date="2025-08" db="UniProtKB">
        <authorList>
            <consortium name="RefSeq"/>
        </authorList>
    </citation>
    <scope>IDENTIFICATION</scope>
    <source>
        <strain evidence="3">Tuebingen</strain>
        <tissue evidence="3">Fibroblasts and whole tissue</tissue>
    </source>
</reference>
<dbReference type="PANTHER" id="PTHR47658:SF1">
    <property type="entry name" value="MEIOSIS INITIATOR PROTEIN"/>
    <property type="match status" value="1"/>
</dbReference>
<dbReference type="PANTHER" id="PTHR47658">
    <property type="entry name" value="HIGH MOBILITY GROUP B PROTEIN 12-RELATED"/>
    <property type="match status" value="1"/>
</dbReference>
<protein>
    <submittedName>
        <fullName evidence="3">Meiosis initiator protein</fullName>
    </submittedName>
</protein>